<dbReference type="GO" id="GO:0004115">
    <property type="term" value="F:3',5'-cyclic-AMP phosphodiesterase activity"/>
    <property type="evidence" value="ECO:0007669"/>
    <property type="project" value="UniProtKB-EC"/>
</dbReference>
<evidence type="ECO:0000259" key="5">
    <source>
        <dbReference type="Pfam" id="PF00149"/>
    </source>
</evidence>
<dbReference type="InterPro" id="IPR050884">
    <property type="entry name" value="CNP_phosphodiesterase-III"/>
</dbReference>
<keyword evidence="3" id="KW-0408">Iron</keyword>
<dbReference type="EC" id="3.1.4.53" evidence="6"/>
<dbReference type="InterPro" id="IPR004843">
    <property type="entry name" value="Calcineurin-like_PHP"/>
</dbReference>
<feature type="domain" description="Calcineurin-like phosphoesterase" evidence="5">
    <location>
        <begin position="10"/>
        <end position="199"/>
    </location>
</feature>
<keyword evidence="1" id="KW-0479">Metal-binding</keyword>
<protein>
    <submittedName>
        <fullName evidence="6">3',5'-cyclic-AMP phosphodiesterase</fullName>
        <ecNumber evidence="6">3.1.4.53</ecNumber>
    </submittedName>
</protein>
<name>A0A4Z1CF33_9GAMM</name>
<dbReference type="CDD" id="cd07402">
    <property type="entry name" value="MPP_GpdQ"/>
    <property type="match status" value="1"/>
</dbReference>
<organism evidence="6 7">
    <name type="scientific">Marinobacter confluentis</name>
    <dbReference type="NCBI Taxonomy" id="1697557"/>
    <lineage>
        <taxon>Bacteria</taxon>
        <taxon>Pseudomonadati</taxon>
        <taxon>Pseudomonadota</taxon>
        <taxon>Gammaproteobacteria</taxon>
        <taxon>Pseudomonadales</taxon>
        <taxon>Marinobacteraceae</taxon>
        <taxon>Marinobacter</taxon>
    </lineage>
</organism>
<evidence type="ECO:0000313" key="6">
    <source>
        <dbReference type="EMBL" id="TGN38601.1"/>
    </source>
</evidence>
<dbReference type="GO" id="GO:0046872">
    <property type="term" value="F:metal ion binding"/>
    <property type="evidence" value="ECO:0007669"/>
    <property type="project" value="UniProtKB-KW"/>
</dbReference>
<dbReference type="InterPro" id="IPR026575">
    <property type="entry name" value="GpdQ/CpdA-like"/>
</dbReference>
<dbReference type="InterPro" id="IPR029052">
    <property type="entry name" value="Metallo-depent_PP-like"/>
</dbReference>
<dbReference type="Pfam" id="PF00149">
    <property type="entry name" value="Metallophos"/>
    <property type="match status" value="1"/>
</dbReference>
<evidence type="ECO:0000256" key="2">
    <source>
        <dbReference type="ARBA" id="ARBA00022801"/>
    </source>
</evidence>
<evidence type="ECO:0000256" key="1">
    <source>
        <dbReference type="ARBA" id="ARBA00022723"/>
    </source>
</evidence>
<comment type="caution">
    <text evidence="6">The sequence shown here is derived from an EMBL/GenBank/DDBJ whole genome shotgun (WGS) entry which is preliminary data.</text>
</comment>
<gene>
    <name evidence="6" type="primary">cpdA</name>
    <name evidence="6" type="ORF">E5Q11_15170</name>
</gene>
<keyword evidence="2 6" id="KW-0378">Hydrolase</keyword>
<dbReference type="OrthoDB" id="9784378at2"/>
<dbReference type="AlphaFoldDB" id="A0A4Z1CF33"/>
<dbReference type="RefSeq" id="WP_135804391.1">
    <property type="nucleotide sequence ID" value="NZ_SRPF01000005.1"/>
</dbReference>
<evidence type="ECO:0000256" key="4">
    <source>
        <dbReference type="ARBA" id="ARBA00025742"/>
    </source>
</evidence>
<evidence type="ECO:0000256" key="3">
    <source>
        <dbReference type="ARBA" id="ARBA00023004"/>
    </source>
</evidence>
<evidence type="ECO:0000313" key="7">
    <source>
        <dbReference type="Proteomes" id="UP000298325"/>
    </source>
</evidence>
<dbReference type="NCBIfam" id="NF008359">
    <property type="entry name" value="PRK11148.1"/>
    <property type="match status" value="1"/>
</dbReference>
<comment type="similarity">
    <text evidence="4">Belongs to the cyclic nucleotide phosphodiesterase class-III family.</text>
</comment>
<proteinExistence type="inferred from homology"/>
<keyword evidence="7" id="KW-1185">Reference proteome</keyword>
<sequence>MTENDHQLPLRVLQITDPHLMADPAGALLGVNTRDSLAAVIDKVLQDHGQPDLILATGDIAQDASEEAYRFFGEKLEVFDCESVWIAGNHDDSRVLTRIATELNTSSRHVITGGWQFVLLDSSVPGKVHGELAESELEFLEKTLTENPDQPAMVALHHHPVDIDARWMSTIGLRNNDDFWRIVDRFPQVKTVLWGHIHQVYDEYRKGVRLLATPSTCIQFTAGSEKFSVEEKSPGYRWFEMMPNGEFSTEVKRSEDFTFELDMNSTGY</sequence>
<dbReference type="PANTHER" id="PTHR42988">
    <property type="entry name" value="PHOSPHOHYDROLASE"/>
    <property type="match status" value="1"/>
</dbReference>
<dbReference type="SUPFAM" id="SSF56300">
    <property type="entry name" value="Metallo-dependent phosphatases"/>
    <property type="match status" value="1"/>
</dbReference>
<dbReference type="Proteomes" id="UP000298325">
    <property type="component" value="Unassembled WGS sequence"/>
</dbReference>
<dbReference type="EMBL" id="SRPF01000005">
    <property type="protein sequence ID" value="TGN38601.1"/>
    <property type="molecule type" value="Genomic_DNA"/>
</dbReference>
<accession>A0A4Z1CF33</accession>
<dbReference type="Gene3D" id="3.60.21.10">
    <property type="match status" value="1"/>
</dbReference>
<reference evidence="6 7" key="1">
    <citation type="submission" date="2019-04" db="EMBL/GenBank/DDBJ databases">
        <authorList>
            <person name="Park S."/>
            <person name="Yoon J.-H."/>
        </authorList>
    </citation>
    <scope>NUCLEOTIDE SEQUENCE [LARGE SCALE GENOMIC DNA]</scope>
    <source>
        <strain evidence="6 7">HJM-18</strain>
    </source>
</reference>
<dbReference type="PANTHER" id="PTHR42988:SF2">
    <property type="entry name" value="CYCLIC NUCLEOTIDE PHOSPHODIESTERASE CBUA0032-RELATED"/>
    <property type="match status" value="1"/>
</dbReference>